<evidence type="ECO:0000313" key="2">
    <source>
        <dbReference type="Proteomes" id="UP000242818"/>
    </source>
</evidence>
<dbReference type="RefSeq" id="WP_089709935.1">
    <property type="nucleotide sequence ID" value="NZ_FMAR01000003.1"/>
</dbReference>
<protein>
    <submittedName>
        <fullName evidence="1">Uncharacterized protein</fullName>
    </submittedName>
</protein>
<dbReference type="Proteomes" id="UP000242818">
    <property type="component" value="Unassembled WGS sequence"/>
</dbReference>
<keyword evidence="2" id="KW-1185">Reference proteome</keyword>
<dbReference type="STRING" id="1335309.GA0116948_10379"/>
<organism evidence="1 2">
    <name type="scientific">Chitinophaga costaii</name>
    <dbReference type="NCBI Taxonomy" id="1335309"/>
    <lineage>
        <taxon>Bacteria</taxon>
        <taxon>Pseudomonadati</taxon>
        <taxon>Bacteroidota</taxon>
        <taxon>Chitinophagia</taxon>
        <taxon>Chitinophagales</taxon>
        <taxon>Chitinophagaceae</taxon>
        <taxon>Chitinophaga</taxon>
    </lineage>
</organism>
<gene>
    <name evidence="1" type="ORF">GA0116948_10379</name>
</gene>
<dbReference type="EMBL" id="FMAR01000003">
    <property type="protein sequence ID" value="SCC05809.1"/>
    <property type="molecule type" value="Genomic_DNA"/>
</dbReference>
<accession>A0A1C4BG06</accession>
<dbReference type="InterPro" id="IPR047715">
    <property type="entry name" value="EboA_dom"/>
</dbReference>
<evidence type="ECO:0000313" key="1">
    <source>
        <dbReference type="EMBL" id="SCC05809.1"/>
    </source>
</evidence>
<sequence length="235" mass="26442">MTHQPYLYDQQALLGLLTPLLITQLQEKGLAWLQQQQAKALISEGFQQWNLTFVALPRHAGKQTVVLADDQLAAMARLVPGFTPRHWPADRLARAWWLLQWPAASQEAYVRSISTLFHTGSMEELTALYSCLPLLAWPESWVAQTAEGIRSNIGDVLEAIMLHNPYPARYLPVPAWNQLVLKAFFTGKPVVEITGLQERNNPDLQQMLHDYAAERKAAGRTVDPQLSLLASQVLL</sequence>
<dbReference type="OrthoDB" id="325673at2"/>
<dbReference type="NCBIfam" id="NF035938">
    <property type="entry name" value="EboA_domain"/>
    <property type="match status" value="1"/>
</dbReference>
<reference evidence="1 2" key="1">
    <citation type="submission" date="2016-08" db="EMBL/GenBank/DDBJ databases">
        <authorList>
            <person name="Seilhamer J.J."/>
        </authorList>
    </citation>
    <scope>NUCLEOTIDE SEQUENCE [LARGE SCALE GENOMIC DNA]</scope>
    <source>
        <strain evidence="1 2">A37T2</strain>
    </source>
</reference>
<proteinExistence type="predicted"/>
<name>A0A1C4BG06_9BACT</name>
<dbReference type="AlphaFoldDB" id="A0A1C4BG06"/>